<dbReference type="EMBL" id="BNAV01000001">
    <property type="protein sequence ID" value="GHF32454.1"/>
    <property type="molecule type" value="Genomic_DNA"/>
</dbReference>
<evidence type="ECO:0000256" key="1">
    <source>
        <dbReference type="SAM" id="MobiDB-lite"/>
    </source>
</evidence>
<feature type="region of interest" description="Disordered" evidence="1">
    <location>
        <begin position="1"/>
        <end position="20"/>
    </location>
</feature>
<name>A0A8H9M9X8_9PSEU</name>
<organism evidence="2 3">
    <name type="scientific">Amycolatopsis bartoniae</name>
    <dbReference type="NCBI Taxonomy" id="941986"/>
    <lineage>
        <taxon>Bacteria</taxon>
        <taxon>Bacillati</taxon>
        <taxon>Actinomycetota</taxon>
        <taxon>Actinomycetes</taxon>
        <taxon>Pseudonocardiales</taxon>
        <taxon>Pseudonocardiaceae</taxon>
        <taxon>Amycolatopsis</taxon>
    </lineage>
</organism>
<evidence type="ECO:0000313" key="2">
    <source>
        <dbReference type="EMBL" id="GHF32454.1"/>
    </source>
</evidence>
<proteinExistence type="predicted"/>
<reference evidence="2" key="2">
    <citation type="submission" date="2020-09" db="EMBL/GenBank/DDBJ databases">
        <authorList>
            <person name="Sun Q."/>
            <person name="Zhou Y."/>
        </authorList>
    </citation>
    <scope>NUCLEOTIDE SEQUENCE</scope>
    <source>
        <strain evidence="2">CGMCC 4.7679</strain>
    </source>
</reference>
<feature type="compositionally biased region" description="Basic and acidic residues" evidence="1">
    <location>
        <begin position="9"/>
        <end position="19"/>
    </location>
</feature>
<dbReference type="Proteomes" id="UP000658656">
    <property type="component" value="Unassembled WGS sequence"/>
</dbReference>
<gene>
    <name evidence="2" type="ORF">GCM10017566_01260</name>
</gene>
<sequence length="105" mass="11512">MLARWLVGGERDRSARADQPDDLPVVYVDGAVQRVLDALAAVVIVTAESRRAQSCAEALAELEGVLSRHGRETERVALVRRELREATRRLLPKSSDDPAAARPGR</sequence>
<keyword evidence="3" id="KW-1185">Reference proteome</keyword>
<accession>A0A8H9M9X8</accession>
<dbReference type="OrthoDB" id="4661324at2"/>
<dbReference type="RefSeq" id="WP_145933579.1">
    <property type="nucleotide sequence ID" value="NZ_BNAV01000001.1"/>
</dbReference>
<dbReference type="AlphaFoldDB" id="A0A8H9M9X8"/>
<evidence type="ECO:0000313" key="3">
    <source>
        <dbReference type="Proteomes" id="UP000658656"/>
    </source>
</evidence>
<reference evidence="2" key="1">
    <citation type="journal article" date="2014" name="Int. J. Syst. Evol. Microbiol.">
        <title>Complete genome sequence of Corynebacterium casei LMG S-19264T (=DSM 44701T), isolated from a smear-ripened cheese.</title>
        <authorList>
            <consortium name="US DOE Joint Genome Institute (JGI-PGF)"/>
            <person name="Walter F."/>
            <person name="Albersmeier A."/>
            <person name="Kalinowski J."/>
            <person name="Ruckert C."/>
        </authorList>
    </citation>
    <scope>NUCLEOTIDE SEQUENCE</scope>
    <source>
        <strain evidence="2">CGMCC 4.7679</strain>
    </source>
</reference>
<protein>
    <submittedName>
        <fullName evidence="2">Uncharacterized protein</fullName>
    </submittedName>
</protein>
<comment type="caution">
    <text evidence="2">The sequence shown here is derived from an EMBL/GenBank/DDBJ whole genome shotgun (WGS) entry which is preliminary data.</text>
</comment>